<dbReference type="SMART" id="SM00449">
    <property type="entry name" value="SPRY"/>
    <property type="match status" value="1"/>
</dbReference>
<reference evidence="3" key="1">
    <citation type="submission" date="2023-06" db="EMBL/GenBank/DDBJ databases">
        <title>Genome-scale phylogeny and comparative genomics of the fungal order Sordariales.</title>
        <authorList>
            <consortium name="Lawrence Berkeley National Laboratory"/>
            <person name="Hensen N."/>
            <person name="Bonometti L."/>
            <person name="Westerberg I."/>
            <person name="Brannstrom I.O."/>
            <person name="Guillou S."/>
            <person name="Cros-Aarteil S."/>
            <person name="Calhoun S."/>
            <person name="Haridas S."/>
            <person name="Kuo A."/>
            <person name="Mondo S."/>
            <person name="Pangilinan J."/>
            <person name="Riley R."/>
            <person name="Labutti K."/>
            <person name="Andreopoulos B."/>
            <person name="Lipzen A."/>
            <person name="Chen C."/>
            <person name="Yanf M."/>
            <person name="Daum C."/>
            <person name="Ng V."/>
            <person name="Clum A."/>
            <person name="Steindorff A."/>
            <person name="Ohm R."/>
            <person name="Martin F."/>
            <person name="Silar P."/>
            <person name="Natvig D."/>
            <person name="Lalanne C."/>
            <person name="Gautier V."/>
            <person name="Ament-Velasquez S.L."/>
            <person name="Kruys A."/>
            <person name="Hutchinson M.I."/>
            <person name="Powell A.J."/>
            <person name="Barry K."/>
            <person name="Miller A.N."/>
            <person name="Grigoriev I.V."/>
            <person name="Debuchy R."/>
            <person name="Gladieux P."/>
            <person name="Thoren M.H."/>
            <person name="Johannesson H."/>
        </authorList>
    </citation>
    <scope>NUCLEOTIDE SEQUENCE</scope>
    <source>
        <strain evidence="3">SMH2532-1</strain>
    </source>
</reference>
<dbReference type="Proteomes" id="UP001174936">
    <property type="component" value="Unassembled WGS sequence"/>
</dbReference>
<feature type="compositionally biased region" description="Basic and acidic residues" evidence="1">
    <location>
        <begin position="128"/>
        <end position="143"/>
    </location>
</feature>
<feature type="non-terminal residue" evidence="3">
    <location>
        <position position="1"/>
    </location>
</feature>
<dbReference type="AlphaFoldDB" id="A0AA39Y1X6"/>
<dbReference type="Pfam" id="PF00622">
    <property type="entry name" value="SPRY"/>
    <property type="match status" value="1"/>
</dbReference>
<organism evidence="3 4">
    <name type="scientific">Cercophora newfieldiana</name>
    <dbReference type="NCBI Taxonomy" id="92897"/>
    <lineage>
        <taxon>Eukaryota</taxon>
        <taxon>Fungi</taxon>
        <taxon>Dikarya</taxon>
        <taxon>Ascomycota</taxon>
        <taxon>Pezizomycotina</taxon>
        <taxon>Sordariomycetes</taxon>
        <taxon>Sordariomycetidae</taxon>
        <taxon>Sordariales</taxon>
        <taxon>Lasiosphaeriaceae</taxon>
        <taxon>Cercophora</taxon>
    </lineage>
</organism>
<evidence type="ECO:0000256" key="1">
    <source>
        <dbReference type="SAM" id="MobiDB-lite"/>
    </source>
</evidence>
<keyword evidence="4" id="KW-1185">Reference proteome</keyword>
<dbReference type="InterPro" id="IPR043136">
    <property type="entry name" value="B30.2/SPRY_sf"/>
</dbReference>
<dbReference type="InterPro" id="IPR044736">
    <property type="entry name" value="Gid1/RanBPM/SPLA_SPRY"/>
</dbReference>
<evidence type="ECO:0000313" key="4">
    <source>
        <dbReference type="Proteomes" id="UP001174936"/>
    </source>
</evidence>
<dbReference type="Gene3D" id="2.60.120.920">
    <property type="match status" value="1"/>
</dbReference>
<comment type="caution">
    <text evidence="3">The sequence shown here is derived from an EMBL/GenBank/DDBJ whole genome shotgun (WGS) entry which is preliminary data.</text>
</comment>
<gene>
    <name evidence="3" type="ORF">B0T16DRAFT_416851</name>
</gene>
<evidence type="ECO:0000313" key="3">
    <source>
        <dbReference type="EMBL" id="KAK0643915.1"/>
    </source>
</evidence>
<proteinExistence type="predicted"/>
<evidence type="ECO:0000259" key="2">
    <source>
        <dbReference type="PROSITE" id="PS50188"/>
    </source>
</evidence>
<dbReference type="InterPro" id="IPR003877">
    <property type="entry name" value="SPRY_dom"/>
</dbReference>
<accession>A0AA39Y1X6</accession>
<dbReference type="EMBL" id="JAULSV010000005">
    <property type="protein sequence ID" value="KAK0643915.1"/>
    <property type="molecule type" value="Genomic_DNA"/>
</dbReference>
<protein>
    <recommendedName>
        <fullName evidence="2">B30.2/SPRY domain-containing protein</fullName>
    </recommendedName>
</protein>
<dbReference type="CDD" id="cd12885">
    <property type="entry name" value="SPRY_RanBP_like"/>
    <property type="match status" value="1"/>
</dbReference>
<feature type="region of interest" description="Disordered" evidence="1">
    <location>
        <begin position="128"/>
        <end position="149"/>
    </location>
</feature>
<feature type="domain" description="B30.2/SPRY" evidence="2">
    <location>
        <begin position="102"/>
        <end position="306"/>
    </location>
</feature>
<dbReference type="SUPFAM" id="SSF49899">
    <property type="entry name" value="Concanavalin A-like lectins/glucanases"/>
    <property type="match status" value="1"/>
</dbReference>
<name>A0AA39Y1X6_9PEZI</name>
<sequence length="320" mass="36095">MVALMLDMVPPLVLPSLLRETVQDLVTVAAQHIPELQVLLLGRIPGIDPHQSWILDLVKNDTTGLVVKFLLRQGVNNPEIDEHGWSLIDFAYVTDKILWANKTDEEISRVSRQDYRYPDSWVSVATDEQRAKEATRRRARNGDGDESELPVKFRSRMPKMAYAPFRADHPVPPNRAFYFEVKIIKEGDDGRFTAVGLCTKDTDKTEMDPSDTRIPWKNLGYLYFGSGRVEKSGEMVGQAEPFGKGDVIGCHVDLARGMMYFRKNGERIGLVSLPSEVLSVSGRLFPCFVTGSRSCEILANFKPPSGGFVYEREEDGEFYD</sequence>
<dbReference type="InterPro" id="IPR001870">
    <property type="entry name" value="B30.2/SPRY"/>
</dbReference>
<dbReference type="PROSITE" id="PS50188">
    <property type="entry name" value="B302_SPRY"/>
    <property type="match status" value="1"/>
</dbReference>
<dbReference type="InterPro" id="IPR013320">
    <property type="entry name" value="ConA-like_dom_sf"/>
</dbReference>